<dbReference type="AlphaFoldDB" id="A0A392PRD4"/>
<protein>
    <recommendedName>
        <fullName evidence="4">GAG-pre-integrase domain-containing protein</fullName>
    </recommendedName>
</protein>
<feature type="chain" id="PRO_5017483062" description="GAG-pre-integrase domain-containing protein" evidence="1">
    <location>
        <begin position="19"/>
        <end position="133"/>
    </location>
</feature>
<organism evidence="2 3">
    <name type="scientific">Trifolium medium</name>
    <dbReference type="NCBI Taxonomy" id="97028"/>
    <lineage>
        <taxon>Eukaryota</taxon>
        <taxon>Viridiplantae</taxon>
        <taxon>Streptophyta</taxon>
        <taxon>Embryophyta</taxon>
        <taxon>Tracheophyta</taxon>
        <taxon>Spermatophyta</taxon>
        <taxon>Magnoliopsida</taxon>
        <taxon>eudicotyledons</taxon>
        <taxon>Gunneridae</taxon>
        <taxon>Pentapetalae</taxon>
        <taxon>rosids</taxon>
        <taxon>fabids</taxon>
        <taxon>Fabales</taxon>
        <taxon>Fabaceae</taxon>
        <taxon>Papilionoideae</taxon>
        <taxon>50 kb inversion clade</taxon>
        <taxon>NPAAA clade</taxon>
        <taxon>Hologalegina</taxon>
        <taxon>IRL clade</taxon>
        <taxon>Trifolieae</taxon>
        <taxon>Trifolium</taxon>
    </lineage>
</organism>
<reference evidence="2 3" key="1">
    <citation type="journal article" date="2018" name="Front. Plant Sci.">
        <title>Red Clover (Trifolium pratense) and Zigzag Clover (T. medium) - A Picture of Genomic Similarities and Differences.</title>
        <authorList>
            <person name="Dluhosova J."/>
            <person name="Istvanek J."/>
            <person name="Nedelnik J."/>
            <person name="Repkova J."/>
        </authorList>
    </citation>
    <scope>NUCLEOTIDE SEQUENCE [LARGE SCALE GENOMIC DNA]</scope>
    <source>
        <strain evidence="3">cv. 10/8</strain>
        <tissue evidence="2">Leaf</tissue>
    </source>
</reference>
<evidence type="ECO:0008006" key="4">
    <source>
        <dbReference type="Google" id="ProtNLM"/>
    </source>
</evidence>
<comment type="caution">
    <text evidence="2">The sequence shown here is derived from an EMBL/GenBank/DDBJ whole genome shotgun (WGS) entry which is preliminary data.</text>
</comment>
<name>A0A392PRD4_9FABA</name>
<dbReference type="Proteomes" id="UP000265520">
    <property type="component" value="Unassembled WGS sequence"/>
</dbReference>
<sequence length="133" mass="14006">MYIFLLDVMELSAAATLAHVGDSTACLSHSVGSWILDSSASDHVVGNPSLISNMLPPKIPHNITLPNGSKAQVTDRSTGKTIGTGFESHGLYYLNPHSSTVCGVSASPDIIHCRLGHPSLDKCLGLPSLDKLK</sequence>
<feature type="non-terminal residue" evidence="2">
    <location>
        <position position="133"/>
    </location>
</feature>
<proteinExistence type="predicted"/>
<evidence type="ECO:0000256" key="1">
    <source>
        <dbReference type="SAM" id="SignalP"/>
    </source>
</evidence>
<feature type="signal peptide" evidence="1">
    <location>
        <begin position="1"/>
        <end position="18"/>
    </location>
</feature>
<evidence type="ECO:0000313" key="2">
    <source>
        <dbReference type="EMBL" id="MCI14059.1"/>
    </source>
</evidence>
<keyword evidence="3" id="KW-1185">Reference proteome</keyword>
<keyword evidence="1" id="KW-0732">Signal</keyword>
<dbReference type="EMBL" id="LXQA010090790">
    <property type="protein sequence ID" value="MCI14059.1"/>
    <property type="molecule type" value="Genomic_DNA"/>
</dbReference>
<evidence type="ECO:0000313" key="3">
    <source>
        <dbReference type="Proteomes" id="UP000265520"/>
    </source>
</evidence>
<accession>A0A392PRD4</accession>